<organism evidence="8 9">
    <name type="scientific">Clostridium cellulovorans (strain ATCC 35296 / DSM 3052 / OCM 3 / 743B)</name>
    <dbReference type="NCBI Taxonomy" id="573061"/>
    <lineage>
        <taxon>Bacteria</taxon>
        <taxon>Bacillati</taxon>
        <taxon>Bacillota</taxon>
        <taxon>Clostridia</taxon>
        <taxon>Eubacteriales</taxon>
        <taxon>Clostridiaceae</taxon>
        <taxon>Clostridium</taxon>
    </lineage>
</organism>
<evidence type="ECO:0000256" key="4">
    <source>
        <dbReference type="ARBA" id="ARBA00022989"/>
    </source>
</evidence>
<keyword evidence="5 7" id="KW-0472">Membrane</keyword>
<dbReference type="OrthoDB" id="9805475at2"/>
<reference evidence="8 9" key="1">
    <citation type="submission" date="2010-08" db="EMBL/GenBank/DDBJ databases">
        <title>Complete sequence of Clostridium cellulovorans 743B.</title>
        <authorList>
            <consortium name="US DOE Joint Genome Institute"/>
            <person name="Lucas S."/>
            <person name="Copeland A."/>
            <person name="Lapidus A."/>
            <person name="Cheng J.-F."/>
            <person name="Bruce D."/>
            <person name="Goodwin L."/>
            <person name="Pitluck S."/>
            <person name="Chertkov O."/>
            <person name="Detter J.C."/>
            <person name="Han C."/>
            <person name="Tapia R."/>
            <person name="Land M."/>
            <person name="Hauser L."/>
            <person name="Chang Y.-J."/>
            <person name="Jeffries C."/>
            <person name="Kyrpides N."/>
            <person name="Ivanova N."/>
            <person name="Mikhailova N."/>
            <person name="Hemme C.L."/>
            <person name="Woyke T."/>
        </authorList>
    </citation>
    <scope>NUCLEOTIDE SEQUENCE [LARGE SCALE GENOMIC DNA]</scope>
    <source>
        <strain evidence="9">ATCC 35296 / DSM 3052 / OCM 3 / 743B</strain>
    </source>
</reference>
<dbReference type="PROSITE" id="PS01348">
    <property type="entry name" value="MRAY_2"/>
    <property type="match status" value="1"/>
</dbReference>
<protein>
    <submittedName>
        <fullName evidence="8">Phospho-N-acetylmuramoyl-pentapeptide-transferase</fullName>
        <ecNumber evidence="8">2.7.8.13</ecNumber>
    </submittedName>
</protein>
<dbReference type="GO" id="GO:0071555">
    <property type="term" value="P:cell wall organization"/>
    <property type="evidence" value="ECO:0007669"/>
    <property type="project" value="TreeGrafter"/>
</dbReference>
<dbReference type="eggNOG" id="COG0472">
    <property type="taxonomic scope" value="Bacteria"/>
</dbReference>
<proteinExistence type="predicted"/>
<keyword evidence="2 8" id="KW-0808">Transferase</keyword>
<dbReference type="EC" id="2.7.8.13" evidence="8"/>
<dbReference type="GO" id="GO:0016780">
    <property type="term" value="F:phosphotransferase activity, for other substituted phosphate groups"/>
    <property type="evidence" value="ECO:0007669"/>
    <property type="project" value="InterPro"/>
</dbReference>
<dbReference type="PANTHER" id="PTHR22926">
    <property type="entry name" value="PHOSPHO-N-ACETYLMURAMOYL-PENTAPEPTIDE-TRANSFERASE"/>
    <property type="match status" value="1"/>
</dbReference>
<evidence type="ECO:0000256" key="1">
    <source>
        <dbReference type="ARBA" id="ARBA00004141"/>
    </source>
</evidence>
<evidence type="ECO:0000256" key="6">
    <source>
        <dbReference type="PIRSR" id="PIRSR600715-1"/>
    </source>
</evidence>
<evidence type="ECO:0000313" key="9">
    <source>
        <dbReference type="Proteomes" id="UP000002730"/>
    </source>
</evidence>
<dbReference type="Pfam" id="PF00953">
    <property type="entry name" value="Glycos_transf_4"/>
    <property type="match status" value="1"/>
</dbReference>
<name>D9SNW6_CLOC7</name>
<evidence type="ECO:0000256" key="5">
    <source>
        <dbReference type="ARBA" id="ARBA00023136"/>
    </source>
</evidence>
<dbReference type="STRING" id="573061.Clocel_0203"/>
<gene>
    <name evidence="8" type="ordered locus">Clocel_0203</name>
</gene>
<feature type="transmembrane region" description="Helical" evidence="7">
    <location>
        <begin position="140"/>
        <end position="160"/>
    </location>
</feature>
<dbReference type="KEGG" id="ccb:Clocel_0203"/>
<feature type="transmembrane region" description="Helical" evidence="7">
    <location>
        <begin position="112"/>
        <end position="128"/>
    </location>
</feature>
<evidence type="ECO:0000256" key="2">
    <source>
        <dbReference type="ARBA" id="ARBA00022679"/>
    </source>
</evidence>
<feature type="transmembrane region" description="Helical" evidence="7">
    <location>
        <begin position="172"/>
        <end position="190"/>
    </location>
</feature>
<keyword evidence="9" id="KW-1185">Reference proteome</keyword>
<feature type="transmembrane region" description="Helical" evidence="7">
    <location>
        <begin position="196"/>
        <end position="214"/>
    </location>
</feature>
<dbReference type="InterPro" id="IPR018480">
    <property type="entry name" value="PNAcMuramoyl-5peptid_Trfase_CS"/>
</dbReference>
<comment type="cofactor">
    <cofactor evidence="6">
        <name>Mg(2+)</name>
        <dbReference type="ChEBI" id="CHEBI:18420"/>
    </cofactor>
</comment>
<dbReference type="GO" id="GO:0005886">
    <property type="term" value="C:plasma membrane"/>
    <property type="evidence" value="ECO:0007669"/>
    <property type="project" value="TreeGrafter"/>
</dbReference>
<keyword evidence="6" id="KW-0479">Metal-binding</keyword>
<dbReference type="AlphaFoldDB" id="D9SNW6"/>
<dbReference type="Proteomes" id="UP000002730">
    <property type="component" value="Chromosome"/>
</dbReference>
<feature type="binding site" evidence="6">
    <location>
        <position position="167"/>
    </location>
    <ligand>
        <name>Mg(2+)</name>
        <dbReference type="ChEBI" id="CHEBI:18420"/>
    </ligand>
</feature>
<comment type="subcellular location">
    <subcellularLocation>
        <location evidence="1">Membrane</location>
        <topology evidence="1">Multi-pass membrane protein</topology>
    </subcellularLocation>
</comment>
<dbReference type="GO" id="GO:0046872">
    <property type="term" value="F:metal ion binding"/>
    <property type="evidence" value="ECO:0007669"/>
    <property type="project" value="UniProtKB-KW"/>
</dbReference>
<feature type="transmembrane region" description="Helical" evidence="7">
    <location>
        <begin position="6"/>
        <end position="26"/>
    </location>
</feature>
<feature type="transmembrane region" description="Helical" evidence="7">
    <location>
        <begin position="47"/>
        <end position="69"/>
    </location>
</feature>
<keyword evidence="6" id="KW-0460">Magnesium</keyword>
<dbReference type="InterPro" id="IPR000715">
    <property type="entry name" value="Glycosyl_transferase_4"/>
</dbReference>
<keyword evidence="3 7" id="KW-0812">Transmembrane</keyword>
<evidence type="ECO:0000313" key="8">
    <source>
        <dbReference type="EMBL" id="ADL49987.1"/>
    </source>
</evidence>
<dbReference type="EMBL" id="CP002160">
    <property type="protein sequence ID" value="ADL49987.1"/>
    <property type="molecule type" value="Genomic_DNA"/>
</dbReference>
<evidence type="ECO:0000256" key="7">
    <source>
        <dbReference type="SAM" id="Phobius"/>
    </source>
</evidence>
<dbReference type="HOGENOM" id="CLU_023982_0_1_9"/>
<accession>D9SNW6</accession>
<sequence>MINIVYAILLSFLLSSLIGTILVPIFKKLKLGQNIREEGPKSHYKKAATPTFGGIIFILSSIIAMLFFIKQYNEEIQFIFYSLIAFGFIGFLDDFLKKVHKKNQGLTSKQKMILLLFASTTFAIYAYYNPEIGSTIILPFAGKMIDLKLLYIPFIIFIYVATTNSVNLTDGLDGLATLVTLLVMVFFALVAFNFRYYTLAIFCGCMCGALLGFLRFNSFPAKIIIIF</sequence>
<evidence type="ECO:0000256" key="3">
    <source>
        <dbReference type="ARBA" id="ARBA00022692"/>
    </source>
</evidence>
<keyword evidence="4 7" id="KW-1133">Transmembrane helix</keyword>
<dbReference type="GO" id="GO:0044038">
    <property type="term" value="P:cell wall macromolecule biosynthetic process"/>
    <property type="evidence" value="ECO:0007669"/>
    <property type="project" value="TreeGrafter"/>
</dbReference>
<dbReference type="PANTHER" id="PTHR22926:SF5">
    <property type="entry name" value="PHOSPHO-N-ACETYLMURAMOYL-PENTAPEPTIDE-TRANSFERASE HOMOLOG"/>
    <property type="match status" value="1"/>
</dbReference>
<feature type="transmembrane region" description="Helical" evidence="7">
    <location>
        <begin position="75"/>
        <end position="92"/>
    </location>
</feature>